<sequence>MELVSGWIWGHSLRGFLELLSRCVFGVGRTDDEWLDRWYVCPLVGADVTVEVRLVRVVGGDGVSVTVAGPESSGLRLRVEVLVDACAPVRVFANRAGR</sequence>
<comment type="caution">
    <text evidence="1">The sequence shown here is derived from an EMBL/GenBank/DDBJ whole genome shotgun (WGS) entry which is preliminary data.</text>
</comment>
<dbReference type="AlphaFoldDB" id="A0A7K0CTQ9"/>
<name>A0A7K0CTQ9_9ACTN</name>
<proteinExistence type="predicted"/>
<gene>
    <name evidence="1" type="ORF">SRB5_70430</name>
</gene>
<organism evidence="1 2">
    <name type="scientific">Streptomyces smaragdinus</name>
    <dbReference type="NCBI Taxonomy" id="2585196"/>
    <lineage>
        <taxon>Bacteria</taxon>
        <taxon>Bacillati</taxon>
        <taxon>Actinomycetota</taxon>
        <taxon>Actinomycetes</taxon>
        <taxon>Kitasatosporales</taxon>
        <taxon>Streptomycetaceae</taxon>
        <taxon>Streptomyces</taxon>
    </lineage>
</organism>
<evidence type="ECO:0000313" key="2">
    <source>
        <dbReference type="Proteomes" id="UP000466345"/>
    </source>
</evidence>
<dbReference type="Proteomes" id="UP000466345">
    <property type="component" value="Unassembled WGS sequence"/>
</dbReference>
<protein>
    <submittedName>
        <fullName evidence="1">Uncharacterized protein</fullName>
    </submittedName>
</protein>
<reference evidence="1 2" key="1">
    <citation type="submission" date="2019-10" db="EMBL/GenBank/DDBJ databases">
        <title>Streptomyces smaragdinus sp. nov. and Streptomyces fabii sp. nov., isolated from the gut of fungus growing-termite Macrotermes natalensis.</title>
        <authorList>
            <person name="Schwitalla J."/>
            <person name="Benndorf R."/>
            <person name="Martin K."/>
            <person name="De Beer W."/>
            <person name="Kaster A.-K."/>
            <person name="Vollmers J."/>
            <person name="Poulsen M."/>
            <person name="Beemelmanns C."/>
        </authorList>
    </citation>
    <scope>NUCLEOTIDE SEQUENCE [LARGE SCALE GENOMIC DNA]</scope>
    <source>
        <strain evidence="1 2">RB5</strain>
    </source>
</reference>
<accession>A0A7K0CTQ9</accession>
<keyword evidence="2" id="KW-1185">Reference proteome</keyword>
<evidence type="ECO:0000313" key="1">
    <source>
        <dbReference type="EMBL" id="MQY16840.1"/>
    </source>
</evidence>
<dbReference type="EMBL" id="WEGJ01000076">
    <property type="protein sequence ID" value="MQY16840.1"/>
    <property type="molecule type" value="Genomic_DNA"/>
</dbReference>